<name>A0AA91Q3E8_CLALS</name>
<dbReference type="AlphaFoldDB" id="A0AA91Q3E8"/>
<evidence type="ECO:0000313" key="3">
    <source>
        <dbReference type="Proteomes" id="UP000195602"/>
    </source>
</evidence>
<reference evidence="2 3" key="1">
    <citation type="submission" date="2017-04" db="EMBL/GenBank/DDBJ databases">
        <title>Draft genome of the yeast Clavispora lusitaniae type strain CBS 6936.</title>
        <authorList>
            <person name="Durrens P."/>
            <person name="Klopp C."/>
            <person name="Biteau N."/>
            <person name="Fitton-Ouhabi V."/>
            <person name="Dementhon K."/>
            <person name="Accoceberry I."/>
            <person name="Sherman D.J."/>
            <person name="Noel T."/>
        </authorList>
    </citation>
    <scope>NUCLEOTIDE SEQUENCE [LARGE SCALE GENOMIC DNA]</scope>
    <source>
        <strain evidence="2 3">CBS 6936</strain>
    </source>
</reference>
<proteinExistence type="predicted"/>
<protein>
    <submittedName>
        <fullName evidence="2">Uncharacterized protein</fullName>
    </submittedName>
</protein>
<comment type="caution">
    <text evidence="2">The sequence shown here is derived from an EMBL/GenBank/DDBJ whole genome shotgun (WGS) entry which is preliminary data.</text>
</comment>
<evidence type="ECO:0000313" key="2">
    <source>
        <dbReference type="EMBL" id="OVF10077.1"/>
    </source>
</evidence>
<sequence>MVSPIYFAKGKEHLDSEGFIAVARRRQMNSLKKEIQNVAEKPSISNRNFADIAVSTNVFSAIGFGEEEPIKEVKPANKFTENKKVIIQEKALICWKPLFSPISNQALSPNTVKSLAKIDETLEWKEKEEKEKIKEPEQAKPITKTKMEKKMEKLDYQQKKMDSMMKKMDLKMKAMDLKMKKMDLKMKKMDSKLKKRSLETQDKKSYSAIALSSRPTSRDPNMSEISFKSDENHTLVHRLIFPL</sequence>
<dbReference type="KEGG" id="clus:A9F13_03g02178"/>
<feature type="region of interest" description="Disordered" evidence="1">
    <location>
        <begin position="189"/>
        <end position="226"/>
    </location>
</feature>
<organism evidence="2 3">
    <name type="scientific">Clavispora lusitaniae</name>
    <name type="common">Candida lusitaniae</name>
    <dbReference type="NCBI Taxonomy" id="36911"/>
    <lineage>
        <taxon>Eukaryota</taxon>
        <taxon>Fungi</taxon>
        <taxon>Dikarya</taxon>
        <taxon>Ascomycota</taxon>
        <taxon>Saccharomycotina</taxon>
        <taxon>Pichiomycetes</taxon>
        <taxon>Metschnikowiaceae</taxon>
        <taxon>Clavispora</taxon>
    </lineage>
</organism>
<feature type="compositionally biased region" description="Basic and acidic residues" evidence="1">
    <location>
        <begin position="189"/>
        <end position="205"/>
    </location>
</feature>
<evidence type="ECO:0000256" key="1">
    <source>
        <dbReference type="SAM" id="MobiDB-lite"/>
    </source>
</evidence>
<feature type="compositionally biased region" description="Polar residues" evidence="1">
    <location>
        <begin position="213"/>
        <end position="226"/>
    </location>
</feature>
<gene>
    <name evidence="2" type="ORF">A9F13_03g02178</name>
</gene>
<accession>A0AA91Q3E8</accession>
<dbReference type="EMBL" id="LYUB02000003">
    <property type="protein sequence ID" value="OVF10077.1"/>
    <property type="molecule type" value="Genomic_DNA"/>
</dbReference>
<dbReference type="Proteomes" id="UP000195602">
    <property type="component" value="Unassembled WGS sequence"/>
</dbReference>